<keyword evidence="4 7" id="KW-0812">Transmembrane</keyword>
<keyword evidence="3" id="KW-1003">Cell membrane</keyword>
<proteinExistence type="inferred from homology"/>
<dbReference type="InterPro" id="IPR000515">
    <property type="entry name" value="MetI-like"/>
</dbReference>
<reference evidence="9" key="1">
    <citation type="submission" date="2020-08" db="EMBL/GenBank/DDBJ databases">
        <title>Genomic insights into the carbon and energy metabolism of the first obligate autotrophic acetogenic bacterium Aceticella autotrophica gen. nov., sp. nov.</title>
        <authorList>
            <person name="Toshchakov S.V."/>
            <person name="Elcheninov A.G."/>
            <person name="Kublanov I.V."/>
            <person name="Frolov E.N."/>
            <person name="Lebedinsky A.V."/>
        </authorList>
    </citation>
    <scope>NUCLEOTIDE SEQUENCE</scope>
    <source>
        <strain evidence="9">3443-3Ac</strain>
    </source>
</reference>
<dbReference type="PANTHER" id="PTHR30193">
    <property type="entry name" value="ABC TRANSPORTER PERMEASE PROTEIN"/>
    <property type="match status" value="1"/>
</dbReference>
<evidence type="ECO:0000313" key="10">
    <source>
        <dbReference type="Proteomes" id="UP000671913"/>
    </source>
</evidence>
<comment type="similarity">
    <text evidence="7">Belongs to the binding-protein-dependent transport system permease family.</text>
</comment>
<organism evidence="9 10">
    <name type="scientific">Aceticella autotrophica</name>
    <dbReference type="NCBI Taxonomy" id="2755338"/>
    <lineage>
        <taxon>Bacteria</taxon>
        <taxon>Bacillati</taxon>
        <taxon>Bacillota</taxon>
        <taxon>Clostridia</taxon>
        <taxon>Thermoanaerobacterales</taxon>
        <taxon>Thermoanaerobacteraceae</taxon>
        <taxon>Aceticella</taxon>
    </lineage>
</organism>
<dbReference type="EMBL" id="CP060096">
    <property type="protein sequence ID" value="QSZ27107.1"/>
    <property type="molecule type" value="Genomic_DNA"/>
</dbReference>
<dbReference type="GO" id="GO:0005886">
    <property type="term" value="C:plasma membrane"/>
    <property type="evidence" value="ECO:0007669"/>
    <property type="project" value="UniProtKB-SubCell"/>
</dbReference>
<dbReference type="InterPro" id="IPR035906">
    <property type="entry name" value="MetI-like_sf"/>
</dbReference>
<protein>
    <submittedName>
        <fullName evidence="9">Sugar ABC transporter permease</fullName>
    </submittedName>
</protein>
<dbReference type="PROSITE" id="PS50928">
    <property type="entry name" value="ABC_TM1"/>
    <property type="match status" value="1"/>
</dbReference>
<dbReference type="Proteomes" id="UP000671913">
    <property type="component" value="Chromosome"/>
</dbReference>
<evidence type="ECO:0000259" key="8">
    <source>
        <dbReference type="PROSITE" id="PS50928"/>
    </source>
</evidence>
<dbReference type="RefSeq" id="WP_284679794.1">
    <property type="nucleotide sequence ID" value="NZ_CP060096.1"/>
</dbReference>
<keyword evidence="5 7" id="KW-1133">Transmembrane helix</keyword>
<dbReference type="PANTHER" id="PTHR30193:SF37">
    <property type="entry name" value="INNER MEMBRANE ABC TRANSPORTER PERMEASE PROTEIN YCJO"/>
    <property type="match status" value="1"/>
</dbReference>
<dbReference type="SUPFAM" id="SSF161098">
    <property type="entry name" value="MetI-like"/>
    <property type="match status" value="1"/>
</dbReference>
<evidence type="ECO:0000256" key="2">
    <source>
        <dbReference type="ARBA" id="ARBA00022448"/>
    </source>
</evidence>
<evidence type="ECO:0000256" key="5">
    <source>
        <dbReference type="ARBA" id="ARBA00022989"/>
    </source>
</evidence>
<dbReference type="AlphaFoldDB" id="A0A975AVB4"/>
<feature type="transmembrane region" description="Helical" evidence="7">
    <location>
        <begin position="255"/>
        <end position="275"/>
    </location>
</feature>
<evidence type="ECO:0000256" key="6">
    <source>
        <dbReference type="ARBA" id="ARBA00023136"/>
    </source>
</evidence>
<comment type="subcellular location">
    <subcellularLocation>
        <location evidence="1 7">Cell membrane</location>
        <topology evidence="1 7">Multi-pass membrane protein</topology>
    </subcellularLocation>
</comment>
<keyword evidence="6 7" id="KW-0472">Membrane</keyword>
<feature type="transmembrane region" description="Helical" evidence="7">
    <location>
        <begin position="101"/>
        <end position="121"/>
    </location>
</feature>
<gene>
    <name evidence="9" type="ORF">ACETAC_09615</name>
</gene>
<keyword evidence="2 7" id="KW-0813">Transport</keyword>
<evidence type="ECO:0000256" key="7">
    <source>
        <dbReference type="RuleBase" id="RU363032"/>
    </source>
</evidence>
<evidence type="ECO:0000256" key="4">
    <source>
        <dbReference type="ARBA" id="ARBA00022692"/>
    </source>
</evidence>
<evidence type="ECO:0000256" key="1">
    <source>
        <dbReference type="ARBA" id="ARBA00004651"/>
    </source>
</evidence>
<feature type="transmembrane region" description="Helical" evidence="7">
    <location>
        <begin position="7"/>
        <end position="28"/>
    </location>
</feature>
<dbReference type="InterPro" id="IPR051393">
    <property type="entry name" value="ABC_transporter_permease"/>
</dbReference>
<evidence type="ECO:0000313" key="9">
    <source>
        <dbReference type="EMBL" id="QSZ27107.1"/>
    </source>
</evidence>
<feature type="transmembrane region" description="Helical" evidence="7">
    <location>
        <begin position="153"/>
        <end position="179"/>
    </location>
</feature>
<feature type="domain" description="ABC transmembrane type-1" evidence="8">
    <location>
        <begin position="66"/>
        <end position="279"/>
    </location>
</feature>
<accession>A0A975AVB4</accession>
<name>A0A975AVB4_9THEO</name>
<dbReference type="KEGG" id="aaut:ACETAC_09615"/>
<dbReference type="Gene3D" id="1.10.3720.10">
    <property type="entry name" value="MetI-like"/>
    <property type="match status" value="1"/>
</dbReference>
<evidence type="ECO:0000256" key="3">
    <source>
        <dbReference type="ARBA" id="ARBA00022475"/>
    </source>
</evidence>
<sequence length="291" mass="33783">MKKAEKSIYWFLLPSIFLLLIFTFYPTIYEIATSFFKIDYIKNITKFVGLNNYLQGISDPLFIIAVKNTFYFVILAVFSETLLGLILALFFNSLKSRYEKLLRSIILIPMLLPPITVALTWKMMYDYNYGVINFIVEVFGRKAIEWLNSPKIALFSIILTDIWQWSPFAFLIIFAYLQSLPQDIYESADVDGANYLQKLRYITLPLIKPAIFLVALLRTIDTFRVFDKVYVMTGGGPGNSTETISFYIYRNAFRYFQIGYSSSIAIIMVTIVLLFSMPYIRNLMKSISQQT</sequence>
<dbReference type="CDD" id="cd06261">
    <property type="entry name" value="TM_PBP2"/>
    <property type="match status" value="1"/>
</dbReference>
<feature type="transmembrane region" description="Helical" evidence="7">
    <location>
        <begin position="70"/>
        <end position="94"/>
    </location>
</feature>
<keyword evidence="10" id="KW-1185">Reference proteome</keyword>
<dbReference type="Pfam" id="PF00528">
    <property type="entry name" value="BPD_transp_1"/>
    <property type="match status" value="1"/>
</dbReference>
<dbReference type="GO" id="GO:0055085">
    <property type="term" value="P:transmembrane transport"/>
    <property type="evidence" value="ECO:0007669"/>
    <property type="project" value="InterPro"/>
</dbReference>